<dbReference type="GO" id="GO:0005789">
    <property type="term" value="C:endoplasmic reticulum membrane"/>
    <property type="evidence" value="ECO:0007669"/>
    <property type="project" value="TreeGrafter"/>
</dbReference>
<evidence type="ECO:0000313" key="3">
    <source>
        <dbReference type="EMBL" id="ELT98160.1"/>
    </source>
</evidence>
<evidence type="ECO:0000259" key="2">
    <source>
        <dbReference type="Pfam" id="PF15009"/>
    </source>
</evidence>
<dbReference type="GO" id="GO:0032481">
    <property type="term" value="P:positive regulation of type I interferon production"/>
    <property type="evidence" value="ECO:0007669"/>
    <property type="project" value="InterPro"/>
</dbReference>
<reference evidence="4" key="3">
    <citation type="submission" date="2015-06" db="UniProtKB">
        <authorList>
            <consortium name="EnsemblMetazoa"/>
        </authorList>
    </citation>
    <scope>IDENTIFICATION</scope>
</reference>
<dbReference type="EMBL" id="KB308219">
    <property type="protein sequence ID" value="ELT98160.1"/>
    <property type="molecule type" value="Genomic_DNA"/>
</dbReference>
<dbReference type="Gene3D" id="3.40.50.12100">
    <property type="entry name" value="Stimulator of interferon genes protein"/>
    <property type="match status" value="2"/>
</dbReference>
<dbReference type="GO" id="GO:0061709">
    <property type="term" value="P:reticulophagy"/>
    <property type="evidence" value="ECO:0007669"/>
    <property type="project" value="TreeGrafter"/>
</dbReference>
<evidence type="ECO:0000313" key="5">
    <source>
        <dbReference type="Proteomes" id="UP000014760"/>
    </source>
</evidence>
<protein>
    <recommendedName>
        <fullName evidence="2">STING ligand-binding domain-containing protein</fullName>
    </recommendedName>
</protein>
<proteinExistence type="predicted"/>
<dbReference type="Pfam" id="PF15009">
    <property type="entry name" value="STING_LBD"/>
    <property type="match status" value="2"/>
</dbReference>
<keyword evidence="1" id="KW-1133">Transmembrane helix</keyword>
<evidence type="ECO:0000256" key="1">
    <source>
        <dbReference type="SAM" id="Phobius"/>
    </source>
</evidence>
<reference evidence="3 5" key="2">
    <citation type="journal article" date="2013" name="Nature">
        <title>Insights into bilaterian evolution from three spiralian genomes.</title>
        <authorList>
            <person name="Simakov O."/>
            <person name="Marletaz F."/>
            <person name="Cho S.J."/>
            <person name="Edsinger-Gonzales E."/>
            <person name="Havlak P."/>
            <person name="Hellsten U."/>
            <person name="Kuo D.H."/>
            <person name="Larsson T."/>
            <person name="Lv J."/>
            <person name="Arendt D."/>
            <person name="Savage R."/>
            <person name="Osoegawa K."/>
            <person name="de Jong P."/>
            <person name="Grimwood J."/>
            <person name="Chapman J.A."/>
            <person name="Shapiro H."/>
            <person name="Aerts A."/>
            <person name="Otillar R.P."/>
            <person name="Terry A.Y."/>
            <person name="Boore J.L."/>
            <person name="Grigoriev I.V."/>
            <person name="Lindberg D.R."/>
            <person name="Seaver E.C."/>
            <person name="Weisblat D.A."/>
            <person name="Putnam N.H."/>
            <person name="Rokhsar D.S."/>
        </authorList>
    </citation>
    <scope>NUCLEOTIDE SEQUENCE</scope>
    <source>
        <strain evidence="3 5">I ESC-2004</strain>
    </source>
</reference>
<feature type="transmembrane region" description="Helical" evidence="1">
    <location>
        <begin position="21"/>
        <end position="41"/>
    </location>
</feature>
<gene>
    <name evidence="3" type="ORF">CAPTEDRAFT_208265</name>
</gene>
<dbReference type="EnsemblMetazoa" id="CapteT208265">
    <property type="protein sequence ID" value="CapteP208265"/>
    <property type="gene ID" value="CapteG208265"/>
</dbReference>
<dbReference type="PANTHER" id="PTHR34339">
    <property type="entry name" value="STIMULATOR OF INTERFERON GENES PROTEIN"/>
    <property type="match status" value="1"/>
</dbReference>
<dbReference type="InterPro" id="IPR038623">
    <property type="entry name" value="STING_C_sf"/>
</dbReference>
<keyword evidence="1" id="KW-0812">Transmembrane</keyword>
<dbReference type="GO" id="GO:0035438">
    <property type="term" value="F:cyclic-di-GMP binding"/>
    <property type="evidence" value="ECO:0007669"/>
    <property type="project" value="TreeGrafter"/>
</dbReference>
<dbReference type="HOGENOM" id="CLU_696873_0_0_1"/>
<keyword evidence="5" id="KW-1185">Reference proteome</keyword>
<accession>R7U4R8</accession>
<feature type="domain" description="STING ligand-binding" evidence="2">
    <location>
        <begin position="20"/>
        <end position="196"/>
    </location>
</feature>
<dbReference type="GO" id="GO:0000045">
    <property type="term" value="P:autophagosome assembly"/>
    <property type="evidence" value="ECO:0007669"/>
    <property type="project" value="TreeGrafter"/>
</dbReference>
<dbReference type="AlphaFoldDB" id="R7U4R8"/>
<dbReference type="InterPro" id="IPR055432">
    <property type="entry name" value="STING_LBD"/>
</dbReference>
<evidence type="ECO:0000313" key="4">
    <source>
        <dbReference type="EnsemblMetazoa" id="CapteP208265"/>
    </source>
</evidence>
<dbReference type="STRING" id="283909.R7U4R8"/>
<dbReference type="PANTHER" id="PTHR34339:SF1">
    <property type="entry name" value="STIMULATOR OF INTERFERON GENES PROTEIN"/>
    <property type="match status" value="1"/>
</dbReference>
<dbReference type="EMBL" id="AMQN01010599">
    <property type="status" value="NOT_ANNOTATED_CDS"/>
    <property type="molecule type" value="Genomic_DNA"/>
</dbReference>
<dbReference type="OrthoDB" id="6053839at2759"/>
<reference evidence="5" key="1">
    <citation type="submission" date="2012-12" db="EMBL/GenBank/DDBJ databases">
        <authorList>
            <person name="Hellsten U."/>
            <person name="Grimwood J."/>
            <person name="Chapman J.A."/>
            <person name="Shapiro H."/>
            <person name="Aerts A."/>
            <person name="Otillar R.P."/>
            <person name="Terry A.Y."/>
            <person name="Boore J.L."/>
            <person name="Simakov O."/>
            <person name="Marletaz F."/>
            <person name="Cho S.-J."/>
            <person name="Edsinger-Gonzales E."/>
            <person name="Havlak P."/>
            <person name="Kuo D.-H."/>
            <person name="Larsson T."/>
            <person name="Lv J."/>
            <person name="Arendt D."/>
            <person name="Savage R."/>
            <person name="Osoegawa K."/>
            <person name="de Jong P."/>
            <person name="Lindberg D.R."/>
            <person name="Seaver E.C."/>
            <person name="Weisblat D.A."/>
            <person name="Putnam N.H."/>
            <person name="Grigoriev I.V."/>
            <person name="Rokhsar D.S."/>
        </authorList>
    </citation>
    <scope>NUCLEOTIDE SEQUENCE</scope>
    <source>
        <strain evidence="5">I ESC-2004</strain>
    </source>
</reference>
<dbReference type="GO" id="GO:0005776">
    <property type="term" value="C:autophagosome"/>
    <property type="evidence" value="ECO:0007669"/>
    <property type="project" value="TreeGrafter"/>
</dbReference>
<dbReference type="Gene3D" id="1.20.5.5200">
    <property type="match status" value="2"/>
</dbReference>
<dbReference type="Proteomes" id="UP000014760">
    <property type="component" value="Unassembled WGS sequence"/>
</dbReference>
<dbReference type="GO" id="GO:0016239">
    <property type="term" value="P:positive regulation of macroautophagy"/>
    <property type="evidence" value="ECO:0007669"/>
    <property type="project" value="TreeGrafter"/>
</dbReference>
<dbReference type="InterPro" id="IPR029158">
    <property type="entry name" value="STING"/>
</dbReference>
<feature type="domain" description="STING ligand-binding" evidence="2">
    <location>
        <begin position="214"/>
        <end position="356"/>
    </location>
</feature>
<dbReference type="GO" id="GO:0002218">
    <property type="term" value="P:activation of innate immune response"/>
    <property type="evidence" value="ECO:0007669"/>
    <property type="project" value="InterPro"/>
</dbReference>
<dbReference type="GO" id="GO:0061507">
    <property type="term" value="F:2',3'-cyclic GMP-AMP binding"/>
    <property type="evidence" value="ECO:0007669"/>
    <property type="project" value="TreeGrafter"/>
</dbReference>
<keyword evidence="1" id="KW-0472">Membrane</keyword>
<name>R7U4R8_CAPTE</name>
<sequence length="396" mass="45292">MADSDGAARNSGRRVRLVGDLGYAMAAVHFFGFLEIILPGLEERINKKRPELEDVSAPFIKKFICIIPKSCRCPCKLNEKDGSIRTFPKAIEYSHHVADKRRDYATDIHKFNGKQGLAPFYFSGGFCASLKTLHDLTVDQSIQLSEEDCIAHRDDFTNSLRNIIRLRDLGDRVEIVEYNDDVGKPPLSVQIIEAINKTSTTTEENIPAPRRCGDLGQGMAWNYYYGYLRIMLPTLAERIKESLSSNYPVPWLNKFICIIAKKKPFPESFTKEDTNINPVHPLEYVYPESLRPYSTSMQIVCRDTASQPTHFMCLAELCTPIRTLHEMAKSKLLTEEELWAQINLLEDTLKEIIQTENLNIILQTYNGSIKLSTILNRIWDEEQQNQPDPEPENLQM</sequence>
<dbReference type="GO" id="GO:0045087">
    <property type="term" value="P:innate immune response"/>
    <property type="evidence" value="ECO:0007669"/>
    <property type="project" value="TreeGrafter"/>
</dbReference>
<organism evidence="3">
    <name type="scientific">Capitella teleta</name>
    <name type="common">Polychaete worm</name>
    <dbReference type="NCBI Taxonomy" id="283909"/>
    <lineage>
        <taxon>Eukaryota</taxon>
        <taxon>Metazoa</taxon>
        <taxon>Spiralia</taxon>
        <taxon>Lophotrochozoa</taxon>
        <taxon>Annelida</taxon>
        <taxon>Polychaeta</taxon>
        <taxon>Sedentaria</taxon>
        <taxon>Scolecida</taxon>
        <taxon>Capitellidae</taxon>
        <taxon>Capitella</taxon>
    </lineage>
</organism>